<dbReference type="InterPro" id="IPR012337">
    <property type="entry name" value="RNaseH-like_sf"/>
</dbReference>
<keyword evidence="10" id="KW-0479">Metal-binding</keyword>
<evidence type="ECO:0000256" key="7">
    <source>
        <dbReference type="ARBA" id="ARBA00012161"/>
    </source>
</evidence>
<evidence type="ECO:0000256" key="8">
    <source>
        <dbReference type="ARBA" id="ARBA00022490"/>
    </source>
</evidence>
<dbReference type="InterPro" id="IPR036397">
    <property type="entry name" value="RNaseH_sf"/>
</dbReference>
<protein>
    <recommendedName>
        <fullName evidence="7">poly(A)-specific ribonuclease</fullName>
        <ecNumber evidence="7">3.1.13.4</ecNumber>
    </recommendedName>
</protein>
<dbReference type="GO" id="GO:0030015">
    <property type="term" value="C:CCR4-NOT core complex"/>
    <property type="evidence" value="ECO:0000318"/>
    <property type="project" value="GO_Central"/>
</dbReference>
<evidence type="ECO:0000256" key="14">
    <source>
        <dbReference type="ARBA" id="ARBA00023015"/>
    </source>
</evidence>
<sequence>MKLFCQPYSSKYVTFHGLYDVAFVIKMITRAPLPNTLNDFSDLVGTIFGQIYDLKYISRFCGGLPQGEIGLVGLSRLLNFEPVGIRHQAAYDSLLIGALFNKMKQRRHDIEDNRSASVLYGIDNRSVENRTRRIDRRGWPYPRRQQHPLAAMGLAV</sequence>
<keyword evidence="15" id="KW-0804">Transcription</keyword>
<dbReference type="GO" id="GO:0000932">
    <property type="term" value="C:P-body"/>
    <property type="evidence" value="ECO:0000318"/>
    <property type="project" value="GO_Central"/>
</dbReference>
<evidence type="ECO:0000256" key="16">
    <source>
        <dbReference type="ARBA" id="ARBA00023242"/>
    </source>
</evidence>
<evidence type="ECO:0000256" key="12">
    <source>
        <dbReference type="ARBA" id="ARBA00022839"/>
    </source>
</evidence>
<dbReference type="Pfam" id="PF04857">
    <property type="entry name" value="CAF1"/>
    <property type="match status" value="1"/>
</dbReference>
<evidence type="ECO:0000256" key="4">
    <source>
        <dbReference type="ARBA" id="ARBA00004496"/>
    </source>
</evidence>
<dbReference type="InterPro" id="IPR006941">
    <property type="entry name" value="RNase_CAF1"/>
</dbReference>
<keyword evidence="19" id="KW-1185">Reference proteome</keyword>
<evidence type="ECO:0000256" key="5">
    <source>
        <dbReference type="ARBA" id="ARBA00008372"/>
    </source>
</evidence>
<comment type="catalytic activity">
    <reaction evidence="1">
        <text>Exonucleolytic cleavage of poly(A) to 5'-AMP.</text>
        <dbReference type="EC" id="3.1.13.4"/>
    </reaction>
</comment>
<evidence type="ECO:0000256" key="15">
    <source>
        <dbReference type="ARBA" id="ARBA00023163"/>
    </source>
</evidence>
<keyword evidence="16" id="KW-0539">Nucleus</keyword>
<keyword evidence="12" id="KW-0269">Exonuclease</keyword>
<keyword evidence="8" id="KW-0963">Cytoplasm</keyword>
<dbReference type="AlphaFoldDB" id="A0A804HUX9"/>
<evidence type="ECO:0000256" key="1">
    <source>
        <dbReference type="ARBA" id="ARBA00001663"/>
    </source>
</evidence>
<evidence type="ECO:0000313" key="19">
    <source>
        <dbReference type="Proteomes" id="UP000012960"/>
    </source>
</evidence>
<dbReference type="GO" id="GO:0000288">
    <property type="term" value="P:nuclear-transcribed mRNA catabolic process, deadenylation-dependent decay"/>
    <property type="evidence" value="ECO:0000318"/>
    <property type="project" value="GO_Central"/>
</dbReference>
<accession>A0A804HUX9</accession>
<evidence type="ECO:0000313" key="18">
    <source>
        <dbReference type="EnsemblPlants" id="Ma01_p16750.1"/>
    </source>
</evidence>
<dbReference type="GO" id="GO:0003723">
    <property type="term" value="F:RNA binding"/>
    <property type="evidence" value="ECO:0007669"/>
    <property type="project" value="UniProtKB-KW"/>
</dbReference>
<keyword evidence="11" id="KW-0378">Hydrolase</keyword>
<name>A0A804HUX9_MUSAM</name>
<keyword evidence="13" id="KW-0694">RNA-binding</keyword>
<evidence type="ECO:0000256" key="13">
    <source>
        <dbReference type="ARBA" id="ARBA00022884"/>
    </source>
</evidence>
<comment type="subcellular location">
    <subcellularLocation>
        <location evidence="4">Cytoplasm</location>
    </subcellularLocation>
    <subcellularLocation>
        <location evidence="3">Nucleus</location>
    </subcellularLocation>
</comment>
<dbReference type="Proteomes" id="UP000012960">
    <property type="component" value="Unplaced"/>
</dbReference>
<keyword evidence="9" id="KW-0540">Nuclease</keyword>
<dbReference type="InParanoid" id="A0A804HUX9"/>
<evidence type="ECO:0000256" key="10">
    <source>
        <dbReference type="ARBA" id="ARBA00022723"/>
    </source>
</evidence>
<dbReference type="OMA" id="NDITWIT"/>
<comment type="similarity">
    <text evidence="5">Belongs to the CAF1 family.</text>
</comment>
<comment type="subunit">
    <text evidence="6">Component of the CCR4-NOT complex, at least composed of CRR4 and CAF1 proteins.</text>
</comment>
<dbReference type="EnsemblPlants" id="Ma01_t16750.1">
    <property type="protein sequence ID" value="Ma01_p16750.1"/>
    <property type="gene ID" value="Ma01_g16750"/>
</dbReference>
<proteinExistence type="inferred from homology"/>
<dbReference type="SUPFAM" id="SSF53098">
    <property type="entry name" value="Ribonuclease H-like"/>
    <property type="match status" value="1"/>
</dbReference>
<dbReference type="PANTHER" id="PTHR10797">
    <property type="entry name" value="CCR4-NOT TRANSCRIPTION COMPLEX SUBUNIT"/>
    <property type="match status" value="1"/>
</dbReference>
<evidence type="ECO:0000256" key="2">
    <source>
        <dbReference type="ARBA" id="ARBA00001968"/>
    </source>
</evidence>
<keyword evidence="14" id="KW-0805">Transcription regulation</keyword>
<dbReference type="GO" id="GO:0046872">
    <property type="term" value="F:metal ion binding"/>
    <property type="evidence" value="ECO:0007669"/>
    <property type="project" value="UniProtKB-KW"/>
</dbReference>
<organism evidence="18 19">
    <name type="scientific">Musa acuminata subsp. malaccensis</name>
    <name type="common">Wild banana</name>
    <name type="synonym">Musa malaccensis</name>
    <dbReference type="NCBI Taxonomy" id="214687"/>
    <lineage>
        <taxon>Eukaryota</taxon>
        <taxon>Viridiplantae</taxon>
        <taxon>Streptophyta</taxon>
        <taxon>Embryophyta</taxon>
        <taxon>Tracheophyta</taxon>
        <taxon>Spermatophyta</taxon>
        <taxon>Magnoliopsida</taxon>
        <taxon>Liliopsida</taxon>
        <taxon>Zingiberales</taxon>
        <taxon>Musaceae</taxon>
        <taxon>Musa</taxon>
    </lineage>
</organism>
<dbReference type="InterPro" id="IPR039637">
    <property type="entry name" value="CNOT7/CNOT8/Pop2"/>
</dbReference>
<comment type="function">
    <text evidence="17">Ubiquitous transcription factor required for a diverse set of processes. It is a component of the CCR4 complex involved in the control of gene expression.</text>
</comment>
<dbReference type="EC" id="3.1.13.4" evidence="7"/>
<evidence type="ECO:0000256" key="6">
    <source>
        <dbReference type="ARBA" id="ARBA00011757"/>
    </source>
</evidence>
<evidence type="ECO:0000256" key="9">
    <source>
        <dbReference type="ARBA" id="ARBA00022722"/>
    </source>
</evidence>
<dbReference type="GO" id="GO:0004535">
    <property type="term" value="F:poly(A)-specific ribonuclease activity"/>
    <property type="evidence" value="ECO:0000318"/>
    <property type="project" value="GO_Central"/>
</dbReference>
<reference evidence="18" key="1">
    <citation type="submission" date="2021-05" db="UniProtKB">
        <authorList>
            <consortium name="EnsemblPlants"/>
        </authorList>
    </citation>
    <scope>IDENTIFICATION</scope>
    <source>
        <strain evidence="18">subsp. malaccensis</strain>
    </source>
</reference>
<evidence type="ECO:0000256" key="17">
    <source>
        <dbReference type="ARBA" id="ARBA00025148"/>
    </source>
</evidence>
<comment type="cofactor">
    <cofactor evidence="2">
        <name>a divalent metal cation</name>
        <dbReference type="ChEBI" id="CHEBI:60240"/>
    </cofactor>
</comment>
<evidence type="ECO:0000256" key="11">
    <source>
        <dbReference type="ARBA" id="ARBA00022801"/>
    </source>
</evidence>
<dbReference type="Gene3D" id="3.30.420.10">
    <property type="entry name" value="Ribonuclease H-like superfamily/Ribonuclease H"/>
    <property type="match status" value="1"/>
</dbReference>
<evidence type="ECO:0000256" key="3">
    <source>
        <dbReference type="ARBA" id="ARBA00004123"/>
    </source>
</evidence>
<dbReference type="Gramene" id="Ma01_t16750.1">
    <property type="protein sequence ID" value="Ma01_p16750.1"/>
    <property type="gene ID" value="Ma01_g16750"/>
</dbReference>
<dbReference type="GO" id="GO:0005634">
    <property type="term" value="C:nucleus"/>
    <property type="evidence" value="ECO:0007669"/>
    <property type="project" value="UniProtKB-SubCell"/>
</dbReference>